<gene>
    <name evidence="2" type="ORF">AUP42_16490</name>
</gene>
<sequence length="73" mass="7651">MFCLPAKKASSPGVSERQNKNGILKRPAALEAAKGFGWIYGACERAGPTNSGSSINDILGVSVRLTAELFPSI</sequence>
<organism evidence="2 3">
    <name type="scientific">Thalassospira lucentensis</name>
    <dbReference type="NCBI Taxonomy" id="168935"/>
    <lineage>
        <taxon>Bacteria</taxon>
        <taxon>Pseudomonadati</taxon>
        <taxon>Pseudomonadota</taxon>
        <taxon>Alphaproteobacteria</taxon>
        <taxon>Rhodospirillales</taxon>
        <taxon>Thalassospiraceae</taxon>
        <taxon>Thalassospira</taxon>
    </lineage>
</organism>
<name>A0A154L744_9PROT</name>
<accession>A0A154L744</accession>
<evidence type="ECO:0000313" key="3">
    <source>
        <dbReference type="Proteomes" id="UP000076335"/>
    </source>
</evidence>
<dbReference type="AlphaFoldDB" id="A0A154L744"/>
<comment type="caution">
    <text evidence="2">The sequence shown here is derived from an EMBL/GenBank/DDBJ whole genome shotgun (WGS) entry which is preliminary data.</text>
</comment>
<evidence type="ECO:0000256" key="1">
    <source>
        <dbReference type="SAM" id="MobiDB-lite"/>
    </source>
</evidence>
<reference evidence="2 3" key="1">
    <citation type="submission" date="2015-12" db="EMBL/GenBank/DDBJ databases">
        <title>Genome sequence of Thalassospira lucentensis MCCC 1A02072.</title>
        <authorList>
            <person name="Lu L."/>
            <person name="Lai Q."/>
            <person name="Shao Z."/>
            <person name="Qian P."/>
        </authorList>
    </citation>
    <scope>NUCLEOTIDE SEQUENCE [LARGE SCALE GENOMIC DNA]</scope>
    <source>
        <strain evidence="2 3">MCCC 1A02072</strain>
    </source>
</reference>
<protein>
    <submittedName>
        <fullName evidence="2">Uncharacterized protein</fullName>
    </submittedName>
</protein>
<dbReference type="Proteomes" id="UP000076335">
    <property type="component" value="Unassembled WGS sequence"/>
</dbReference>
<proteinExistence type="predicted"/>
<dbReference type="EMBL" id="LPVY01000007">
    <property type="protein sequence ID" value="KZB66117.1"/>
    <property type="molecule type" value="Genomic_DNA"/>
</dbReference>
<feature type="region of interest" description="Disordered" evidence="1">
    <location>
        <begin position="1"/>
        <end position="20"/>
    </location>
</feature>
<evidence type="ECO:0000313" key="2">
    <source>
        <dbReference type="EMBL" id="KZB66117.1"/>
    </source>
</evidence>